<evidence type="ECO:0000256" key="4">
    <source>
        <dbReference type="ARBA" id="ARBA00022692"/>
    </source>
</evidence>
<dbReference type="PANTHER" id="PTHR43562">
    <property type="entry name" value="NAPA-TYPE SODIUM/HYDROGEN ANTIPORTER"/>
    <property type="match status" value="1"/>
</dbReference>
<dbReference type="InterPro" id="IPR006153">
    <property type="entry name" value="Cation/H_exchanger_TM"/>
</dbReference>
<keyword evidence="4 8" id="KW-0812">Transmembrane</keyword>
<feature type="transmembrane region" description="Helical" evidence="8">
    <location>
        <begin position="188"/>
        <end position="210"/>
    </location>
</feature>
<comment type="caution">
    <text evidence="10">The sequence shown here is derived from an EMBL/GenBank/DDBJ whole genome shotgun (WGS) entry which is preliminary data.</text>
</comment>
<evidence type="ECO:0000259" key="9">
    <source>
        <dbReference type="Pfam" id="PF00999"/>
    </source>
</evidence>
<name>A0ABW4WWR0_9BACT</name>
<feature type="transmembrane region" description="Helical" evidence="8">
    <location>
        <begin position="155"/>
        <end position="176"/>
    </location>
</feature>
<feature type="transmembrane region" description="Helical" evidence="8">
    <location>
        <begin position="64"/>
        <end position="83"/>
    </location>
</feature>
<evidence type="ECO:0000256" key="6">
    <source>
        <dbReference type="ARBA" id="ARBA00023065"/>
    </source>
</evidence>
<feature type="transmembrane region" description="Helical" evidence="8">
    <location>
        <begin position="244"/>
        <end position="261"/>
    </location>
</feature>
<dbReference type="Proteomes" id="UP001597369">
    <property type="component" value="Unassembled WGS sequence"/>
</dbReference>
<dbReference type="PANTHER" id="PTHR43562:SF4">
    <property type="entry name" value="NA(+)_H(+) ANTIPORTER NHAS5"/>
    <property type="match status" value="1"/>
</dbReference>
<dbReference type="SUPFAM" id="SSF52402">
    <property type="entry name" value="Adenine nucleotide alpha hydrolases-like"/>
    <property type="match status" value="1"/>
</dbReference>
<evidence type="ECO:0000256" key="2">
    <source>
        <dbReference type="ARBA" id="ARBA00022448"/>
    </source>
</evidence>
<evidence type="ECO:0000256" key="1">
    <source>
        <dbReference type="ARBA" id="ARBA00004141"/>
    </source>
</evidence>
<feature type="transmembrane region" description="Helical" evidence="8">
    <location>
        <begin position="365"/>
        <end position="384"/>
    </location>
</feature>
<proteinExistence type="predicted"/>
<evidence type="ECO:0000313" key="11">
    <source>
        <dbReference type="Proteomes" id="UP001597369"/>
    </source>
</evidence>
<feature type="transmembrane region" description="Helical" evidence="8">
    <location>
        <begin position="336"/>
        <end position="359"/>
    </location>
</feature>
<feature type="transmembrane region" description="Helical" evidence="8">
    <location>
        <begin position="15"/>
        <end position="33"/>
    </location>
</feature>
<dbReference type="Pfam" id="PF00999">
    <property type="entry name" value="Na_H_Exchanger"/>
    <property type="match status" value="1"/>
</dbReference>
<feature type="transmembrane region" description="Helical" evidence="8">
    <location>
        <begin position="40"/>
        <end position="58"/>
    </location>
</feature>
<sequence>MKLLMSLTLPFEEPVLIFTLVLLIILIAPIVLGKMKIPGIVGMILAGVIIGPNGLNILSRDASIVLFGTVGLLYIMFLAGLEIDMIDFKKYKTRSLIFGLMTFIIPITVGTAVFYYLEGNAIKPSILLASMFAPHTLLAYPIISRLGLSKNEAVTVTIGGTLITDTAVLFVLAIIINSTQGNTDILFWVKMIAGMAIFVAIVLWVFPKIAKWVFKQLESEKGAQYIFVLTIVFAAAFLSELAGMEAIIGAFLAGLALNPLIPHTSPLMNRIEFVGNNIFIPFFLISTGMLVDLTVLFTDTSAMLIAGTIVILAPATKYVAAFISQKLFGFNVMQRYLMFGLSSAHAAATLAVILAGYDIGLLGESALNGAVALILVSSVVSSFTTEKVGRRMAIVESRRKPDISNKPDRILVPIANPKTIENLVDLSIMLKNPDYDEPIYPLAVVIDNEHAEEEIYKKNKMLQEAIKHASATDSDVQLVSKIDVNVPSGILRAIKELMITEVVLGWNGKITTRDRIFGTVLDSLLENTEQMILVCKIIQPINTTERIVVLVPMNADLERGYFRWVKTLSLLSQQLGAKLVFKGRKRVLNHLRQTVKKSKPAVEAEYEPITKLSDLENLRSEIQEDDLLVTISAREGSVSHSKELDYIPRILSRGYKDNSFIIIYPEQFPSMYRGNSYKPFGDIDGSNQRQEQR</sequence>
<keyword evidence="11" id="KW-1185">Reference proteome</keyword>
<evidence type="ECO:0000256" key="5">
    <source>
        <dbReference type="ARBA" id="ARBA00022989"/>
    </source>
</evidence>
<keyword evidence="7 8" id="KW-0472">Membrane</keyword>
<keyword evidence="2" id="KW-0813">Transport</keyword>
<feature type="transmembrane region" description="Helical" evidence="8">
    <location>
        <begin position="122"/>
        <end position="143"/>
    </location>
</feature>
<keyword evidence="5 8" id="KW-1133">Transmembrane helix</keyword>
<reference evidence="11" key="1">
    <citation type="journal article" date="2019" name="Int. J. Syst. Evol. Microbiol.">
        <title>The Global Catalogue of Microorganisms (GCM) 10K type strain sequencing project: providing services to taxonomists for standard genome sequencing and annotation.</title>
        <authorList>
            <consortium name="The Broad Institute Genomics Platform"/>
            <consortium name="The Broad Institute Genome Sequencing Center for Infectious Disease"/>
            <person name="Wu L."/>
            <person name="Ma J."/>
        </authorList>
    </citation>
    <scope>NUCLEOTIDE SEQUENCE [LARGE SCALE GENOMIC DNA]</scope>
    <source>
        <strain evidence="11">JCM 16545</strain>
    </source>
</reference>
<protein>
    <submittedName>
        <fullName evidence="10">Cation:proton antiporter</fullName>
    </submittedName>
</protein>
<evidence type="ECO:0000313" key="10">
    <source>
        <dbReference type="EMBL" id="MFD2066821.1"/>
    </source>
</evidence>
<feature type="transmembrane region" description="Helical" evidence="8">
    <location>
        <begin position="303"/>
        <end position="324"/>
    </location>
</feature>
<dbReference type="InterPro" id="IPR038770">
    <property type="entry name" value="Na+/solute_symporter_sf"/>
</dbReference>
<comment type="subcellular location">
    <subcellularLocation>
        <location evidence="1">Membrane</location>
        <topology evidence="1">Multi-pass membrane protein</topology>
    </subcellularLocation>
</comment>
<dbReference type="Gene3D" id="1.20.1530.20">
    <property type="match status" value="1"/>
</dbReference>
<evidence type="ECO:0000256" key="8">
    <source>
        <dbReference type="SAM" id="Phobius"/>
    </source>
</evidence>
<organism evidence="10 11">
    <name type="scientific">Pontibacter silvestris</name>
    <dbReference type="NCBI Taxonomy" id="2305183"/>
    <lineage>
        <taxon>Bacteria</taxon>
        <taxon>Pseudomonadati</taxon>
        <taxon>Bacteroidota</taxon>
        <taxon>Cytophagia</taxon>
        <taxon>Cytophagales</taxon>
        <taxon>Hymenobacteraceae</taxon>
        <taxon>Pontibacter</taxon>
    </lineage>
</organism>
<feature type="transmembrane region" description="Helical" evidence="8">
    <location>
        <begin position="273"/>
        <end position="297"/>
    </location>
</feature>
<feature type="transmembrane region" description="Helical" evidence="8">
    <location>
        <begin position="222"/>
        <end position="238"/>
    </location>
</feature>
<accession>A0ABW4WWR0</accession>
<evidence type="ECO:0000256" key="3">
    <source>
        <dbReference type="ARBA" id="ARBA00022449"/>
    </source>
</evidence>
<dbReference type="EMBL" id="JBHUHV010000022">
    <property type="protein sequence ID" value="MFD2066821.1"/>
    <property type="molecule type" value="Genomic_DNA"/>
</dbReference>
<dbReference type="RefSeq" id="WP_229962684.1">
    <property type="nucleotide sequence ID" value="NZ_JAJJWI010000029.1"/>
</dbReference>
<feature type="domain" description="Cation/H+ exchanger transmembrane" evidence="9">
    <location>
        <begin position="23"/>
        <end position="385"/>
    </location>
</feature>
<keyword evidence="6" id="KW-0406">Ion transport</keyword>
<evidence type="ECO:0000256" key="7">
    <source>
        <dbReference type="ARBA" id="ARBA00023136"/>
    </source>
</evidence>
<gene>
    <name evidence="10" type="ORF">ACFSKU_07990</name>
</gene>
<feature type="transmembrane region" description="Helical" evidence="8">
    <location>
        <begin position="95"/>
        <end position="116"/>
    </location>
</feature>
<keyword evidence="3" id="KW-0050">Antiport</keyword>